<dbReference type="Gene3D" id="1.10.10.10">
    <property type="entry name" value="Winged helix-like DNA-binding domain superfamily/Winged helix DNA-binding domain"/>
    <property type="match status" value="1"/>
</dbReference>
<evidence type="ECO:0000313" key="5">
    <source>
        <dbReference type="EMBL" id="GAH35898.1"/>
    </source>
</evidence>
<dbReference type="PROSITE" id="PS50995">
    <property type="entry name" value="HTH_MARR_2"/>
    <property type="match status" value="1"/>
</dbReference>
<dbReference type="PANTHER" id="PTHR42756:SF1">
    <property type="entry name" value="TRANSCRIPTIONAL REPRESSOR OF EMRAB OPERON"/>
    <property type="match status" value="1"/>
</dbReference>
<organism evidence="5">
    <name type="scientific">marine sediment metagenome</name>
    <dbReference type="NCBI Taxonomy" id="412755"/>
    <lineage>
        <taxon>unclassified sequences</taxon>
        <taxon>metagenomes</taxon>
        <taxon>ecological metagenomes</taxon>
    </lineage>
</organism>
<name>X1GS97_9ZZZZ</name>
<dbReference type="InterPro" id="IPR036388">
    <property type="entry name" value="WH-like_DNA-bd_sf"/>
</dbReference>
<dbReference type="GO" id="GO:0003677">
    <property type="term" value="F:DNA binding"/>
    <property type="evidence" value="ECO:0007669"/>
    <property type="project" value="UniProtKB-KW"/>
</dbReference>
<evidence type="ECO:0000256" key="3">
    <source>
        <dbReference type="ARBA" id="ARBA00023163"/>
    </source>
</evidence>
<evidence type="ECO:0000259" key="4">
    <source>
        <dbReference type="PROSITE" id="PS50995"/>
    </source>
</evidence>
<dbReference type="InterPro" id="IPR036390">
    <property type="entry name" value="WH_DNA-bd_sf"/>
</dbReference>
<accession>X1GS97</accession>
<protein>
    <recommendedName>
        <fullName evidence="4">HTH marR-type domain-containing protein</fullName>
    </recommendedName>
</protein>
<proteinExistence type="predicted"/>
<evidence type="ECO:0000256" key="1">
    <source>
        <dbReference type="ARBA" id="ARBA00023015"/>
    </source>
</evidence>
<dbReference type="InterPro" id="IPR000835">
    <property type="entry name" value="HTH_MarR-typ"/>
</dbReference>
<dbReference type="AlphaFoldDB" id="X1GS97"/>
<evidence type="ECO:0000256" key="2">
    <source>
        <dbReference type="ARBA" id="ARBA00023125"/>
    </source>
</evidence>
<keyword evidence="1" id="KW-0805">Transcription regulation</keyword>
<dbReference type="SUPFAM" id="SSF46785">
    <property type="entry name" value="Winged helix' DNA-binding domain"/>
    <property type="match status" value="1"/>
</dbReference>
<sequence>RPEFALVSQGFIKRDVAKNDRRKVILTLTEKGKKANERLKNHLNKVISSSLKTYSKEEIMLAIEVLHTIVETSESNLPLK</sequence>
<dbReference type="PANTHER" id="PTHR42756">
    <property type="entry name" value="TRANSCRIPTIONAL REGULATOR, MARR"/>
    <property type="match status" value="1"/>
</dbReference>
<gene>
    <name evidence="5" type="ORF">S03H2_13229</name>
</gene>
<dbReference type="EMBL" id="BARU01006715">
    <property type="protein sequence ID" value="GAH35898.1"/>
    <property type="molecule type" value="Genomic_DNA"/>
</dbReference>
<keyword evidence="2" id="KW-0238">DNA-binding</keyword>
<comment type="caution">
    <text evidence="5">The sequence shown here is derived from an EMBL/GenBank/DDBJ whole genome shotgun (WGS) entry which is preliminary data.</text>
</comment>
<feature type="domain" description="HTH marR-type" evidence="4">
    <location>
        <begin position="1"/>
        <end position="71"/>
    </location>
</feature>
<keyword evidence="3" id="KW-0804">Transcription</keyword>
<dbReference type="GO" id="GO:0003700">
    <property type="term" value="F:DNA-binding transcription factor activity"/>
    <property type="evidence" value="ECO:0007669"/>
    <property type="project" value="InterPro"/>
</dbReference>
<reference evidence="5" key="1">
    <citation type="journal article" date="2014" name="Front. Microbiol.">
        <title>High frequency of phylogenetically diverse reductive dehalogenase-homologous genes in deep subseafloor sedimentary metagenomes.</title>
        <authorList>
            <person name="Kawai M."/>
            <person name="Futagami T."/>
            <person name="Toyoda A."/>
            <person name="Takaki Y."/>
            <person name="Nishi S."/>
            <person name="Hori S."/>
            <person name="Arai W."/>
            <person name="Tsubouchi T."/>
            <person name="Morono Y."/>
            <person name="Uchiyama I."/>
            <person name="Ito T."/>
            <person name="Fujiyama A."/>
            <person name="Inagaki F."/>
            <person name="Takami H."/>
        </authorList>
    </citation>
    <scope>NUCLEOTIDE SEQUENCE</scope>
    <source>
        <strain evidence="5">Expedition CK06-06</strain>
    </source>
</reference>
<feature type="non-terminal residue" evidence="5">
    <location>
        <position position="1"/>
    </location>
</feature>